<dbReference type="AlphaFoldDB" id="A0A9P1J139"/>
<dbReference type="EMBL" id="CANHGI010000005">
    <property type="protein sequence ID" value="CAI5453809.1"/>
    <property type="molecule type" value="Genomic_DNA"/>
</dbReference>
<dbReference type="Proteomes" id="UP001152747">
    <property type="component" value="Unassembled WGS sequence"/>
</dbReference>
<comment type="caution">
    <text evidence="2">The sequence shown here is derived from an EMBL/GenBank/DDBJ whole genome shotgun (WGS) entry which is preliminary data.</text>
</comment>
<name>A0A9P1J139_9PELO</name>
<organism evidence="2 3">
    <name type="scientific">Caenorhabditis angaria</name>
    <dbReference type="NCBI Taxonomy" id="860376"/>
    <lineage>
        <taxon>Eukaryota</taxon>
        <taxon>Metazoa</taxon>
        <taxon>Ecdysozoa</taxon>
        <taxon>Nematoda</taxon>
        <taxon>Chromadorea</taxon>
        <taxon>Rhabditida</taxon>
        <taxon>Rhabditina</taxon>
        <taxon>Rhabditomorpha</taxon>
        <taxon>Rhabditoidea</taxon>
        <taxon>Rhabditidae</taxon>
        <taxon>Peloderinae</taxon>
        <taxon>Caenorhabditis</taxon>
    </lineage>
</organism>
<keyword evidence="1" id="KW-0472">Membrane</keyword>
<evidence type="ECO:0000313" key="2">
    <source>
        <dbReference type="EMBL" id="CAI5453809.1"/>
    </source>
</evidence>
<keyword evidence="1" id="KW-1133">Transmembrane helix</keyword>
<proteinExistence type="predicted"/>
<feature type="transmembrane region" description="Helical" evidence="1">
    <location>
        <begin position="155"/>
        <end position="176"/>
    </location>
</feature>
<keyword evidence="3" id="KW-1185">Reference proteome</keyword>
<accession>A0A9P1J139</accession>
<protein>
    <submittedName>
        <fullName evidence="2">Uncharacterized protein</fullName>
    </submittedName>
</protein>
<sequence length="409" mass="48042">MCWKFESVILQMRKEMFMNTAENFWDDVASNFGPAALSSKYIGYKMIRNIRKSKNAFKIFTDFFKDFKGIYRNFGETLKNYDNVETAVNDMMKMGEKLGFDYDFFANFQDFLPILGTSKMTDKLVSQQNIRELLKNCPNLWWIRRKRTSENMRRILIVAILKLMFLAVIGTVKSVVDYEIDTRTGIFIGFYVKSTGQWNEFHPDTEIEGDIPPHDEHPIKQAAETAENLGIIKNYVSSGRNERKIVDPEHPNHIYFIDDYDDDQEEIKMENPTEHGEFLDVQHPNQMIFMDEEDGDDNMMENGSGTANQEIPREHFQPEETSEIHRIVFMDEVIKVEEDVEVPVENVQSEDLEETTESVPNSLEFQFEEFEDLVKNSTEIPKEWIYTAKEFSKINREEIEKMGKLDELF</sequence>
<gene>
    <name evidence="2" type="ORF">CAMP_LOCUS16446</name>
</gene>
<keyword evidence="1" id="KW-0812">Transmembrane</keyword>
<evidence type="ECO:0000313" key="3">
    <source>
        <dbReference type="Proteomes" id="UP001152747"/>
    </source>
</evidence>
<reference evidence="2" key="1">
    <citation type="submission" date="2022-11" db="EMBL/GenBank/DDBJ databases">
        <authorList>
            <person name="Kikuchi T."/>
        </authorList>
    </citation>
    <scope>NUCLEOTIDE SEQUENCE</scope>
    <source>
        <strain evidence="2">PS1010</strain>
    </source>
</reference>
<evidence type="ECO:0000256" key="1">
    <source>
        <dbReference type="SAM" id="Phobius"/>
    </source>
</evidence>